<evidence type="ECO:0000256" key="1">
    <source>
        <dbReference type="SAM" id="SignalP"/>
    </source>
</evidence>
<dbReference type="RefSeq" id="WP_272745391.1">
    <property type="nucleotide sequence ID" value="NZ_JAQQKV010000002.1"/>
</dbReference>
<feature type="signal peptide" evidence="1">
    <location>
        <begin position="1"/>
        <end position="20"/>
    </location>
</feature>
<evidence type="ECO:0000313" key="2">
    <source>
        <dbReference type="EMBL" id="MDC7677086.1"/>
    </source>
</evidence>
<dbReference type="SUPFAM" id="SSF63829">
    <property type="entry name" value="Calcium-dependent phosphotriesterase"/>
    <property type="match status" value="1"/>
</dbReference>
<reference evidence="2 3" key="1">
    <citation type="submission" date="2023-01" db="EMBL/GenBank/DDBJ databases">
        <title>Novel species of the genus Asticcacaulis isolated from rivers.</title>
        <authorList>
            <person name="Lu H."/>
        </authorList>
    </citation>
    <scope>NUCLEOTIDE SEQUENCE [LARGE SCALE GENOMIC DNA]</scope>
    <source>
        <strain evidence="2 3">LKC15W</strain>
    </source>
</reference>
<gene>
    <name evidence="2" type="ORF">PQU98_13155</name>
</gene>
<sequence length="355" mass="38953">MRSLMAAAVMVMTAAFGAVASGGVVQAAEDTYKGNDGTIDQAVWADGRVWLRSAAGRLSYIEPDRDERVQVNVADERVISLCRDESDLVALTAESRGQYPRTLRRLEGNQWRVMAAFNDDGQHVRGMICDRGRITIVTSSHVIDVREKTVRLTKLKQPLRFSHEAHVLANGGYVYVGMDAGEWGGGLHRIDRRTSEIVTIGSENGQCGDVLYPECEPVTGIVHIPWKPDCVAVTTGLAHLSTMRGALIEVCGTEYRVVLQKDYQPAPPIKPDAQYPVGHVPFLGVYAKNGVLTALTASHAYEFRNGKLVRERKLPPREILGGVGASFGDADIVRVQPYVQTKDHKAYGYPLLVVK</sequence>
<keyword evidence="3" id="KW-1185">Reference proteome</keyword>
<dbReference type="Proteomes" id="UP001218579">
    <property type="component" value="Unassembled WGS sequence"/>
</dbReference>
<comment type="caution">
    <text evidence="2">The sequence shown here is derived from an EMBL/GenBank/DDBJ whole genome shotgun (WGS) entry which is preliminary data.</text>
</comment>
<evidence type="ECO:0000313" key="3">
    <source>
        <dbReference type="Proteomes" id="UP001218579"/>
    </source>
</evidence>
<protein>
    <submittedName>
        <fullName evidence="2">Uncharacterized protein</fullName>
    </submittedName>
</protein>
<accession>A0ABT5HLH0</accession>
<feature type="chain" id="PRO_5046586685" evidence="1">
    <location>
        <begin position="21"/>
        <end position="355"/>
    </location>
</feature>
<dbReference type="EMBL" id="JAQQKV010000002">
    <property type="protein sequence ID" value="MDC7677086.1"/>
    <property type="molecule type" value="Genomic_DNA"/>
</dbReference>
<organism evidence="2 3">
    <name type="scientific">Asticcacaulis machinosus</name>
    <dbReference type="NCBI Taxonomy" id="2984211"/>
    <lineage>
        <taxon>Bacteria</taxon>
        <taxon>Pseudomonadati</taxon>
        <taxon>Pseudomonadota</taxon>
        <taxon>Alphaproteobacteria</taxon>
        <taxon>Caulobacterales</taxon>
        <taxon>Caulobacteraceae</taxon>
        <taxon>Asticcacaulis</taxon>
    </lineage>
</organism>
<name>A0ABT5HLH0_9CAUL</name>
<keyword evidence="1" id="KW-0732">Signal</keyword>
<proteinExistence type="predicted"/>